<protein>
    <submittedName>
        <fullName evidence="1">Uncharacterized protein</fullName>
    </submittedName>
</protein>
<proteinExistence type="predicted"/>
<evidence type="ECO:0000313" key="2">
    <source>
        <dbReference type="Proteomes" id="UP000321306"/>
    </source>
</evidence>
<reference evidence="1 2" key="1">
    <citation type="submission" date="2019-07" db="EMBL/GenBank/DDBJ databases">
        <title>Whole genome shotgun sequence of Deinococcus cellulosilyticus NBRC 106333.</title>
        <authorList>
            <person name="Hosoyama A."/>
            <person name="Uohara A."/>
            <person name="Ohji S."/>
            <person name="Ichikawa N."/>
        </authorList>
    </citation>
    <scope>NUCLEOTIDE SEQUENCE [LARGE SCALE GENOMIC DNA]</scope>
    <source>
        <strain evidence="1 2">NBRC 106333</strain>
    </source>
</reference>
<dbReference type="AlphaFoldDB" id="A0A511N0I3"/>
<dbReference type="RefSeq" id="WP_186815941.1">
    <property type="nucleotide sequence ID" value="NZ_BJXB01000007.1"/>
</dbReference>
<name>A0A511N0I3_DEIC1</name>
<organism evidence="1 2">
    <name type="scientific">Deinococcus cellulosilyticus (strain DSM 18568 / NBRC 106333 / KACC 11606 / 5516J-15)</name>
    <dbReference type="NCBI Taxonomy" id="1223518"/>
    <lineage>
        <taxon>Bacteria</taxon>
        <taxon>Thermotogati</taxon>
        <taxon>Deinococcota</taxon>
        <taxon>Deinococci</taxon>
        <taxon>Deinococcales</taxon>
        <taxon>Deinococcaceae</taxon>
        <taxon>Deinococcus</taxon>
    </lineage>
</organism>
<evidence type="ECO:0000313" key="1">
    <source>
        <dbReference type="EMBL" id="GEM46364.1"/>
    </source>
</evidence>
<gene>
    <name evidence="1" type="ORF">DC3_19990</name>
</gene>
<dbReference type="Proteomes" id="UP000321306">
    <property type="component" value="Unassembled WGS sequence"/>
</dbReference>
<dbReference type="EMBL" id="BJXB01000007">
    <property type="protein sequence ID" value="GEM46364.1"/>
    <property type="molecule type" value="Genomic_DNA"/>
</dbReference>
<comment type="caution">
    <text evidence="1">The sequence shown here is derived from an EMBL/GenBank/DDBJ whole genome shotgun (WGS) entry which is preliminary data.</text>
</comment>
<accession>A0A511N0I3</accession>
<sequence>MTRQQHGYLNGCPVTGQVEQVQVAGKVTLQGRVHLIHPHHVDLLQDTAEWTYTGTCRDLDGGFLYVSEPVHLSILSRPEESGGWFLERCG</sequence>
<keyword evidence="2" id="KW-1185">Reference proteome</keyword>